<keyword evidence="3" id="KW-1185">Reference proteome</keyword>
<protein>
    <recommendedName>
        <fullName evidence="4">Choice-of-anchor G family protein</fullName>
    </recommendedName>
</protein>
<sequence>MKKQLKRAVATAAVCAVGATGTLSYLPSAHADEAASTTTSSSSKPVATQFGREAWAWGTKVLANGIDVFSLKDAQAKQHCTDLAGLSSVANSVASVTSYLPQELQDLVSISPVTSTTQTYQDKAAGIDGVRATSTIADVQIGGNTVGGVTLPKLSIEGLTSVADSFHAANASKKWDTNESFAFQGMKIDYDGSVVDGTPLADLLDILNQVAAPVTQIVNQVIQLLQSVGKVTIPGLAEISLGTAYHKITDNSAASKAYALRINLFPATDRLGDVLELGQAKSRISAPLTSAFFRSNMMGLDLAAGNDLLHLGGIQRRTIPCEGTSGQTLSKHVDSTSFPLAIPGVSDTALVDLSDITYAYSGQQLSRGRAKGMVSSSLGTLKIPALGLEVQGLKTVINLFRPSATAAVQKRRTVTVGDILVDGKSLLGGVKPVLGKIYEFVDKLTGDTNVIQFGAAIPKADNRSGTGVEGIRLTIPGLATKLSIGWAQAHILPLGKIKGAR</sequence>
<evidence type="ECO:0000313" key="3">
    <source>
        <dbReference type="Proteomes" id="UP001501495"/>
    </source>
</evidence>
<name>A0ABP7XEN7_9ACTN</name>
<feature type="signal peptide" evidence="1">
    <location>
        <begin position="1"/>
        <end position="31"/>
    </location>
</feature>
<evidence type="ECO:0000256" key="1">
    <source>
        <dbReference type="SAM" id="SignalP"/>
    </source>
</evidence>
<keyword evidence="1" id="KW-0732">Signal</keyword>
<evidence type="ECO:0008006" key="4">
    <source>
        <dbReference type="Google" id="ProtNLM"/>
    </source>
</evidence>
<dbReference type="Proteomes" id="UP001501495">
    <property type="component" value="Unassembled WGS sequence"/>
</dbReference>
<evidence type="ECO:0000313" key="2">
    <source>
        <dbReference type="EMBL" id="GAA4112667.1"/>
    </source>
</evidence>
<organism evidence="2 3">
    <name type="scientific">Nocardioides fonticola</name>
    <dbReference type="NCBI Taxonomy" id="450363"/>
    <lineage>
        <taxon>Bacteria</taxon>
        <taxon>Bacillati</taxon>
        <taxon>Actinomycetota</taxon>
        <taxon>Actinomycetes</taxon>
        <taxon>Propionibacteriales</taxon>
        <taxon>Nocardioidaceae</taxon>
        <taxon>Nocardioides</taxon>
    </lineage>
</organism>
<feature type="chain" id="PRO_5047281849" description="Choice-of-anchor G family protein" evidence="1">
    <location>
        <begin position="32"/>
        <end position="501"/>
    </location>
</feature>
<comment type="caution">
    <text evidence="2">The sequence shown here is derived from an EMBL/GenBank/DDBJ whole genome shotgun (WGS) entry which is preliminary data.</text>
</comment>
<proteinExistence type="predicted"/>
<accession>A0ABP7XEN7</accession>
<gene>
    <name evidence="2" type="ORF">GCM10022215_09220</name>
</gene>
<dbReference type="RefSeq" id="WP_344732065.1">
    <property type="nucleotide sequence ID" value="NZ_BAAAZH010000008.1"/>
</dbReference>
<dbReference type="EMBL" id="BAAAZH010000008">
    <property type="protein sequence ID" value="GAA4112667.1"/>
    <property type="molecule type" value="Genomic_DNA"/>
</dbReference>
<reference evidence="3" key="1">
    <citation type="journal article" date="2019" name="Int. J. Syst. Evol. Microbiol.">
        <title>The Global Catalogue of Microorganisms (GCM) 10K type strain sequencing project: providing services to taxonomists for standard genome sequencing and annotation.</title>
        <authorList>
            <consortium name="The Broad Institute Genomics Platform"/>
            <consortium name="The Broad Institute Genome Sequencing Center for Infectious Disease"/>
            <person name="Wu L."/>
            <person name="Ma J."/>
        </authorList>
    </citation>
    <scope>NUCLEOTIDE SEQUENCE [LARGE SCALE GENOMIC DNA]</scope>
    <source>
        <strain evidence="3">JCM 16703</strain>
    </source>
</reference>